<feature type="chain" id="PRO_5037724660" evidence="7">
    <location>
        <begin position="21"/>
        <end position="1119"/>
    </location>
</feature>
<feature type="region of interest" description="Disordered" evidence="6">
    <location>
        <begin position="1025"/>
        <end position="1119"/>
    </location>
</feature>
<evidence type="ECO:0000256" key="5">
    <source>
        <dbReference type="ARBA" id="ARBA00023157"/>
    </source>
</evidence>
<dbReference type="InterPro" id="IPR036880">
    <property type="entry name" value="Kunitz_BPTI_sf"/>
</dbReference>
<keyword evidence="2" id="KW-0964">Secreted</keyword>
<evidence type="ECO:0000256" key="2">
    <source>
        <dbReference type="ARBA" id="ARBA00022525"/>
    </source>
</evidence>
<evidence type="ECO:0000256" key="1">
    <source>
        <dbReference type="ARBA" id="ARBA00004613"/>
    </source>
</evidence>
<feature type="compositionally biased region" description="Polar residues" evidence="6">
    <location>
        <begin position="537"/>
        <end position="552"/>
    </location>
</feature>
<evidence type="ECO:0000256" key="7">
    <source>
        <dbReference type="SAM" id="SignalP"/>
    </source>
</evidence>
<evidence type="ECO:0000313" key="9">
    <source>
        <dbReference type="Proteomes" id="UP000887569"/>
    </source>
</evidence>
<dbReference type="SMART" id="SM00131">
    <property type="entry name" value="KU"/>
    <property type="match status" value="2"/>
</dbReference>
<dbReference type="GO" id="GO:0005615">
    <property type="term" value="C:extracellular space"/>
    <property type="evidence" value="ECO:0007669"/>
    <property type="project" value="TreeGrafter"/>
</dbReference>
<feature type="region of interest" description="Disordered" evidence="6">
    <location>
        <begin position="345"/>
        <end position="464"/>
    </location>
</feature>
<feature type="compositionally biased region" description="Basic and acidic residues" evidence="6">
    <location>
        <begin position="410"/>
        <end position="446"/>
    </location>
</feature>
<dbReference type="InterPro" id="IPR020901">
    <property type="entry name" value="Prtase_inh_Kunz-CS"/>
</dbReference>
<dbReference type="FunFam" id="4.10.410.10:FF:000020">
    <property type="entry name" value="Collagen, type VI, alpha 3"/>
    <property type="match status" value="1"/>
</dbReference>
<reference evidence="10" key="1">
    <citation type="submission" date="2022-11" db="UniProtKB">
        <authorList>
            <consortium name="WormBaseParasite"/>
        </authorList>
    </citation>
    <scope>IDENTIFICATION</scope>
</reference>
<feature type="region of interest" description="Disordered" evidence="6">
    <location>
        <begin position="257"/>
        <end position="276"/>
    </location>
</feature>
<keyword evidence="3" id="KW-0646">Protease inhibitor</keyword>
<dbReference type="PRINTS" id="PR00759">
    <property type="entry name" value="BASICPTASE"/>
</dbReference>
<feature type="compositionally biased region" description="Low complexity" evidence="6">
    <location>
        <begin position="698"/>
        <end position="714"/>
    </location>
</feature>
<dbReference type="PROSITE" id="PS50279">
    <property type="entry name" value="BPTI_KUNITZ_2"/>
    <property type="match status" value="2"/>
</dbReference>
<feature type="domain" description="BPTI/Kunitz inhibitor" evidence="8">
    <location>
        <begin position="29"/>
        <end position="81"/>
    </location>
</feature>
<feature type="domain" description="BPTI/Kunitz inhibitor" evidence="8">
    <location>
        <begin position="94"/>
        <end position="144"/>
    </location>
</feature>
<feature type="compositionally biased region" description="Acidic residues" evidence="6">
    <location>
        <begin position="1058"/>
        <end position="1071"/>
    </location>
</feature>
<dbReference type="AlphaFoldDB" id="A0A914ZJS6"/>
<organism evidence="9 10">
    <name type="scientific">Parascaris univalens</name>
    <name type="common">Nematode worm</name>
    <dbReference type="NCBI Taxonomy" id="6257"/>
    <lineage>
        <taxon>Eukaryota</taxon>
        <taxon>Metazoa</taxon>
        <taxon>Ecdysozoa</taxon>
        <taxon>Nematoda</taxon>
        <taxon>Chromadorea</taxon>
        <taxon>Rhabditida</taxon>
        <taxon>Spirurina</taxon>
        <taxon>Ascaridomorpha</taxon>
        <taxon>Ascaridoidea</taxon>
        <taxon>Ascarididae</taxon>
        <taxon>Parascaris</taxon>
    </lineage>
</organism>
<feature type="region of interest" description="Disordered" evidence="6">
    <location>
        <begin position="533"/>
        <end position="643"/>
    </location>
</feature>
<dbReference type="CDD" id="cd00109">
    <property type="entry name" value="Kunitz-type"/>
    <property type="match status" value="2"/>
</dbReference>
<feature type="compositionally biased region" description="Basic and acidic residues" evidence="6">
    <location>
        <begin position="259"/>
        <end position="276"/>
    </location>
</feature>
<evidence type="ECO:0000256" key="6">
    <source>
        <dbReference type="SAM" id="MobiDB-lite"/>
    </source>
</evidence>
<feature type="region of interest" description="Disordered" evidence="6">
    <location>
        <begin position="698"/>
        <end position="758"/>
    </location>
</feature>
<feature type="signal peptide" evidence="7">
    <location>
        <begin position="1"/>
        <end position="20"/>
    </location>
</feature>
<accession>A0A914ZJS6</accession>
<dbReference type="InterPro" id="IPR050098">
    <property type="entry name" value="TFPI/VKTCI-like"/>
</dbReference>
<dbReference type="Pfam" id="PF00014">
    <property type="entry name" value="Kunitz_BPTI"/>
    <property type="match status" value="2"/>
</dbReference>
<feature type="compositionally biased region" description="Basic and acidic residues" evidence="6">
    <location>
        <begin position="738"/>
        <end position="752"/>
    </location>
</feature>
<dbReference type="Proteomes" id="UP000887569">
    <property type="component" value="Unplaced"/>
</dbReference>
<dbReference type="PANTHER" id="PTHR10083">
    <property type="entry name" value="KUNITZ-TYPE PROTEASE INHIBITOR-RELATED"/>
    <property type="match status" value="1"/>
</dbReference>
<dbReference type="WBParaSite" id="PgB05_g104_t01">
    <property type="protein sequence ID" value="PgB05_g104_t01"/>
    <property type="gene ID" value="PgB05_g104"/>
</dbReference>
<dbReference type="Gene3D" id="4.10.410.10">
    <property type="entry name" value="Pancreatic trypsin inhibitor Kunitz domain"/>
    <property type="match status" value="2"/>
</dbReference>
<dbReference type="InterPro" id="IPR002223">
    <property type="entry name" value="Kunitz_BPTI"/>
</dbReference>
<keyword evidence="7" id="KW-0732">Signal</keyword>
<feature type="compositionally biased region" description="Polar residues" evidence="6">
    <location>
        <begin position="591"/>
        <end position="617"/>
    </location>
</feature>
<feature type="compositionally biased region" description="Polar residues" evidence="6">
    <location>
        <begin position="355"/>
        <end position="385"/>
    </location>
</feature>
<dbReference type="PROSITE" id="PS00280">
    <property type="entry name" value="BPTI_KUNITZ_1"/>
    <property type="match status" value="1"/>
</dbReference>
<name>A0A914ZJS6_PARUN</name>
<feature type="compositionally biased region" description="Low complexity" evidence="6">
    <location>
        <begin position="568"/>
        <end position="590"/>
    </location>
</feature>
<dbReference type="GO" id="GO:0004867">
    <property type="term" value="F:serine-type endopeptidase inhibitor activity"/>
    <property type="evidence" value="ECO:0007669"/>
    <property type="project" value="UniProtKB-KW"/>
</dbReference>
<feature type="compositionally biased region" description="Basic and acidic residues" evidence="6">
    <location>
        <begin position="1036"/>
        <end position="1051"/>
    </location>
</feature>
<keyword evidence="4" id="KW-0722">Serine protease inhibitor</keyword>
<feature type="compositionally biased region" description="Basic and acidic residues" evidence="6">
    <location>
        <begin position="554"/>
        <end position="567"/>
    </location>
</feature>
<feature type="compositionally biased region" description="Basic and acidic residues" evidence="6">
    <location>
        <begin position="345"/>
        <end position="354"/>
    </location>
</feature>
<proteinExistence type="predicted"/>
<sequence>FLMLVSYVLLQAWIQEVVSGQEMLANEICNEYPDRGTCDDRGFQVKWYYDRFAHRCREFFYGGCGGNKNRFDTFQECTTQCHNEPDGMDAERRCSLPHDPGMCNGDFQRWVFDQRTRKCICSWWSGCGGNANRFYSYEHCMSICGKFATDEPSEQSRKGFRIEAGKRFSLDEAGRQGYFQASPIATVPSGYRNLFISGSNTNAPQQRRILVSGITPIIFTRILPALSFLIRDPHQVRNRSLSTKEIFRLQQLQRIKQKASTERDEGRRVNSEGQQRIRNDEHAIVVSYRQHELSPQQRAQLEARKWRRYKQEQARVLEENYQHQLQAIRARQEALNLRRYNQLYPRDRDSRLGDQQRQQTNDHNQSIEISRDTNLVPDNQSQGNVVQARPESQRNVYGVERPELPTNQLDSERLQRAQEEGETRRKEAEATARQSEVEAQARRSETANDGNEAGEGQMSQAEADARAYDARQLEYYRQLQQHRQKYVEQVRLHQLQERERQLRYREELIRHQHSLEAARALAAQRRQLALAYERGEQSQATGTIQQRPSVQPSVREEQHGYEQRRQQQEQPPQQQKQEQQQQQEQQEQAQTDNTSRSRIASTNLRTPSGQEITQYPSQEPRKASFSHESATERRRNGEVRRAVAKTRKRIRFEKLKKLERMGLLPLPTPTTTKVTTMAPSIIVQSLEEESEPTVVQVSSQSKHPSLASSHSKSSFTQTVQGGTGRTPAFEGRASAYEEGSHIHKPDSSRAHAAEAPVKQAKKLGTEIIRSADKIAEEEEVTRSEVIKAEEKKELLDNGKQVLSLDDYDDEWIEEEYYVDEYGRRLTEEEEANRRQKAEGAIFMTSPDPQAEPFIAETPTVSLMTIHASNEISETHPPPGPADMATETSRRIPYVSATKVYDVEQIPLLSESTLPYEESQTVPSDTFDVTPSLHAKKGETRSISGSVPFENNETAKEVILNAALANNAKAALRLLSGTGPPSTAAEIVASNVTPNAHRSVSASTWLPISTSLPLPYSGRRQSWRETMTGAKSTVQQDIKEHEEAEDDRERNVIKSVENGELESDEEDDDSEDLFFWKPEYESKRLQKTVNDEHSNEDEDKDESQNGFRIKIHNKEVMRGR</sequence>
<keyword evidence="9" id="KW-1185">Reference proteome</keyword>
<evidence type="ECO:0000259" key="8">
    <source>
        <dbReference type="PROSITE" id="PS50279"/>
    </source>
</evidence>
<evidence type="ECO:0000313" key="10">
    <source>
        <dbReference type="WBParaSite" id="PgB05_g104_t01"/>
    </source>
</evidence>
<comment type="subcellular location">
    <subcellularLocation>
        <location evidence="1">Secreted</location>
    </subcellularLocation>
</comment>
<feature type="compositionally biased region" description="Basic and acidic residues" evidence="6">
    <location>
        <begin position="629"/>
        <end position="641"/>
    </location>
</feature>
<protein>
    <submittedName>
        <fullName evidence="10">BPTI/Kunitz inhibitor domain-containing protein</fullName>
    </submittedName>
</protein>
<keyword evidence="5" id="KW-1015">Disulfide bond</keyword>
<dbReference type="PANTHER" id="PTHR10083:SF381">
    <property type="entry name" value="BPTI_KUNITZ INHIBITOR DOMAIN-CONTAINING PROTEIN"/>
    <property type="match status" value="1"/>
</dbReference>
<dbReference type="SUPFAM" id="SSF57362">
    <property type="entry name" value="BPTI-like"/>
    <property type="match status" value="2"/>
</dbReference>
<evidence type="ECO:0000256" key="3">
    <source>
        <dbReference type="ARBA" id="ARBA00022690"/>
    </source>
</evidence>
<feature type="compositionally biased region" description="Basic and acidic residues" evidence="6">
    <location>
        <begin position="1077"/>
        <end position="1092"/>
    </location>
</feature>
<evidence type="ECO:0000256" key="4">
    <source>
        <dbReference type="ARBA" id="ARBA00022900"/>
    </source>
</evidence>